<dbReference type="AlphaFoldDB" id="A0A543KPV5"/>
<name>A0A543KPV5_9MICO</name>
<dbReference type="Gene3D" id="2.30.110.10">
    <property type="entry name" value="Electron Transport, Fmn-binding Protein, Chain A"/>
    <property type="match status" value="1"/>
</dbReference>
<dbReference type="RefSeq" id="WP_202876950.1">
    <property type="nucleotide sequence ID" value="NZ_BAAAIL010000002.1"/>
</dbReference>
<dbReference type="InterPro" id="IPR004378">
    <property type="entry name" value="F420H2_quin_Rdtase"/>
</dbReference>
<gene>
    <name evidence="1" type="ORF">FB476_1983</name>
</gene>
<dbReference type="Proteomes" id="UP000315133">
    <property type="component" value="Unassembled WGS sequence"/>
</dbReference>
<evidence type="ECO:0000313" key="2">
    <source>
        <dbReference type="Proteomes" id="UP000315133"/>
    </source>
</evidence>
<evidence type="ECO:0000313" key="1">
    <source>
        <dbReference type="EMBL" id="TQM97084.1"/>
    </source>
</evidence>
<proteinExistence type="predicted"/>
<keyword evidence="2" id="KW-1185">Reference proteome</keyword>
<sequence>MTRTSGAAAAARGLLAEVGGRATAFFLRTPWLARSPLGMYRRGLGRHLGPRMLMLEHVGRSSGLPRQVVLEVVEEPRPGTYRVVSALGPRSQWYQNLLAHPGCRVSTGELADVPATAYPVPQHEVRRVLERYAEAHPTAWAVLERATREHVPPGVSPTDHLPAVELVLDDAGDPATTDADGTTPADR</sequence>
<protein>
    <submittedName>
        <fullName evidence="1">Deazaflavin-dependent oxidoreductase (Nitroreductase family)</fullName>
    </submittedName>
</protein>
<reference evidence="1 2" key="1">
    <citation type="submission" date="2019-06" db="EMBL/GenBank/DDBJ databases">
        <title>Sequencing the genomes of 1000 actinobacteria strains.</title>
        <authorList>
            <person name="Klenk H.-P."/>
        </authorList>
    </citation>
    <scope>NUCLEOTIDE SEQUENCE [LARGE SCALE GENOMIC DNA]</scope>
    <source>
        <strain evidence="1 2">DSM 12362</strain>
    </source>
</reference>
<dbReference type="GO" id="GO:0016491">
    <property type="term" value="F:oxidoreductase activity"/>
    <property type="evidence" value="ECO:0007669"/>
    <property type="project" value="InterPro"/>
</dbReference>
<dbReference type="InterPro" id="IPR012349">
    <property type="entry name" value="Split_barrel_FMN-bd"/>
</dbReference>
<accession>A0A543KPV5</accession>
<dbReference type="Pfam" id="PF04075">
    <property type="entry name" value="F420H2_quin_red"/>
    <property type="match status" value="1"/>
</dbReference>
<dbReference type="EMBL" id="VFPU01000001">
    <property type="protein sequence ID" value="TQM97084.1"/>
    <property type="molecule type" value="Genomic_DNA"/>
</dbReference>
<organism evidence="1 2">
    <name type="scientific">Ornithinimicrobium humiphilum</name>
    <dbReference type="NCBI Taxonomy" id="125288"/>
    <lineage>
        <taxon>Bacteria</taxon>
        <taxon>Bacillati</taxon>
        <taxon>Actinomycetota</taxon>
        <taxon>Actinomycetes</taxon>
        <taxon>Micrococcales</taxon>
        <taxon>Ornithinimicrobiaceae</taxon>
        <taxon>Ornithinimicrobium</taxon>
    </lineage>
</organism>
<dbReference type="NCBIfam" id="TIGR00026">
    <property type="entry name" value="hi_GC_TIGR00026"/>
    <property type="match status" value="1"/>
</dbReference>
<comment type="caution">
    <text evidence="1">The sequence shown here is derived from an EMBL/GenBank/DDBJ whole genome shotgun (WGS) entry which is preliminary data.</text>
</comment>